<reference evidence="1 2" key="1">
    <citation type="journal article" date="2022" name="DNA Res.">
        <title>Chromosomal-level genome assembly of the orchid tree Bauhinia variegata (Leguminosae; Cercidoideae) supports the allotetraploid origin hypothesis of Bauhinia.</title>
        <authorList>
            <person name="Zhong Y."/>
            <person name="Chen Y."/>
            <person name="Zheng D."/>
            <person name="Pang J."/>
            <person name="Liu Y."/>
            <person name="Luo S."/>
            <person name="Meng S."/>
            <person name="Qian L."/>
            <person name="Wei D."/>
            <person name="Dai S."/>
            <person name="Zhou R."/>
        </authorList>
    </citation>
    <scope>NUCLEOTIDE SEQUENCE [LARGE SCALE GENOMIC DNA]</scope>
    <source>
        <strain evidence="1">BV-YZ2020</strain>
    </source>
</reference>
<sequence>MAKNAYFFVFPTNTPSSSYFTSLEMATKEEEVLHEFHFFRVYKDGRLQMFRPQVEKIPPYDDPVTGVRSKDVVISTDPPVSARIFLPNITDPNRKLPVLLYVHGGGFCMMSAFSAVFHNFVSTVVAQANVIAVSVEYGLFPDRPIPACYEDSWAALQWIASHAGRNGSDPWLNEYADFHRVFVAGDSAGGNITHTLVSRVGKLGLLGVKVVGAILVHPIFGGTKDDYMWLYMCPENRGLDDPRMKPTAEDLAKLGCERVLLFAAENDHLFNSGRNYITELKKSRWVGSSELVENLGLEHCFHLIKPHQEEEKTRELIHKFVSFIKQD</sequence>
<dbReference type="EMBL" id="CM039439">
    <property type="protein sequence ID" value="KAI4295631.1"/>
    <property type="molecule type" value="Genomic_DNA"/>
</dbReference>
<evidence type="ECO:0000313" key="1">
    <source>
        <dbReference type="EMBL" id="KAI4295631.1"/>
    </source>
</evidence>
<protein>
    <submittedName>
        <fullName evidence="1">Uncharacterized protein</fullName>
    </submittedName>
</protein>
<organism evidence="1 2">
    <name type="scientific">Bauhinia variegata</name>
    <name type="common">Purple orchid tree</name>
    <name type="synonym">Phanera variegata</name>
    <dbReference type="NCBI Taxonomy" id="167791"/>
    <lineage>
        <taxon>Eukaryota</taxon>
        <taxon>Viridiplantae</taxon>
        <taxon>Streptophyta</taxon>
        <taxon>Embryophyta</taxon>
        <taxon>Tracheophyta</taxon>
        <taxon>Spermatophyta</taxon>
        <taxon>Magnoliopsida</taxon>
        <taxon>eudicotyledons</taxon>
        <taxon>Gunneridae</taxon>
        <taxon>Pentapetalae</taxon>
        <taxon>rosids</taxon>
        <taxon>fabids</taxon>
        <taxon>Fabales</taxon>
        <taxon>Fabaceae</taxon>
        <taxon>Cercidoideae</taxon>
        <taxon>Cercideae</taxon>
        <taxon>Bauhiniinae</taxon>
        <taxon>Bauhinia</taxon>
    </lineage>
</organism>
<accession>A0ACB9KER8</accession>
<name>A0ACB9KER8_BAUVA</name>
<proteinExistence type="predicted"/>
<keyword evidence="2" id="KW-1185">Reference proteome</keyword>
<dbReference type="Proteomes" id="UP000828941">
    <property type="component" value="Chromosome 14"/>
</dbReference>
<evidence type="ECO:0000313" key="2">
    <source>
        <dbReference type="Proteomes" id="UP000828941"/>
    </source>
</evidence>
<comment type="caution">
    <text evidence="1">The sequence shown here is derived from an EMBL/GenBank/DDBJ whole genome shotgun (WGS) entry which is preliminary data.</text>
</comment>
<gene>
    <name evidence="1" type="ORF">L6164_035655</name>
</gene>